<dbReference type="PANTHER" id="PTHR33992">
    <property type="entry name" value="RIBONUCLEASE P PROTEIN COMPONENT"/>
    <property type="match status" value="1"/>
</dbReference>
<evidence type="ECO:0000256" key="1">
    <source>
        <dbReference type="ARBA" id="ARBA00022694"/>
    </source>
</evidence>
<dbReference type="GO" id="GO:0004526">
    <property type="term" value="F:ribonuclease P activity"/>
    <property type="evidence" value="ECO:0007669"/>
    <property type="project" value="UniProtKB-UniRule"/>
</dbReference>
<dbReference type="STRING" id="1798409.A3I24_01010"/>
<comment type="subunit">
    <text evidence="6">Consists of a catalytic RNA component (M1 or rnpB) and a protein subunit.</text>
</comment>
<keyword evidence="8" id="KW-0472">Membrane</keyword>
<keyword evidence="5 6" id="KW-0694">RNA-binding</keyword>
<evidence type="ECO:0000256" key="2">
    <source>
        <dbReference type="ARBA" id="ARBA00022722"/>
    </source>
</evidence>
<comment type="function">
    <text evidence="6">RNaseP catalyzes the removal of the 5'-leader sequence from pre-tRNA to produce the mature 5'-terminus. It can also cleave other RNA substrates such as 4.5S RNA. The protein component plays an auxiliary but essential role in vivo by binding to the 5'-leader sequence and broadening the substrate specificity of the ribozyme.</text>
</comment>
<evidence type="ECO:0000256" key="4">
    <source>
        <dbReference type="ARBA" id="ARBA00022801"/>
    </source>
</evidence>
<keyword evidence="4 6" id="KW-0378">Hydrolase</keyword>
<keyword evidence="8" id="KW-0812">Transmembrane</keyword>
<dbReference type="GO" id="GO:0042781">
    <property type="term" value="F:3'-tRNA processing endoribonuclease activity"/>
    <property type="evidence" value="ECO:0007669"/>
    <property type="project" value="TreeGrafter"/>
</dbReference>
<gene>
    <name evidence="6" type="primary">rnpA</name>
    <name evidence="9" type="ORF">A3I24_01010</name>
</gene>
<sequence length="113" mass="12879">MALSKKHRIKSKKDLDRIFKAGRSFRSHLLLVKVSKNSFSFCRGAVIVPSKFIQNAVLRNKVKRIVFSVLASVFTFCKVHVDVVVVIQSSLKENKFSEAKESLLEIFRKANIV</sequence>
<dbReference type="GO" id="GO:0000049">
    <property type="term" value="F:tRNA binding"/>
    <property type="evidence" value="ECO:0007669"/>
    <property type="project" value="UniProtKB-UniRule"/>
</dbReference>
<dbReference type="PANTHER" id="PTHR33992:SF1">
    <property type="entry name" value="RIBONUCLEASE P PROTEIN COMPONENT"/>
    <property type="match status" value="1"/>
</dbReference>
<evidence type="ECO:0000256" key="5">
    <source>
        <dbReference type="ARBA" id="ARBA00022884"/>
    </source>
</evidence>
<dbReference type="InterPro" id="IPR014721">
    <property type="entry name" value="Ribsml_uS5_D2-typ_fold_subgr"/>
</dbReference>
<name>A0A1G1ZV29_9BACT</name>
<comment type="catalytic activity">
    <reaction evidence="6">
        <text>Endonucleolytic cleavage of RNA, removing 5'-extranucleotides from tRNA precursor.</text>
        <dbReference type="EC" id="3.1.26.5"/>
    </reaction>
</comment>
<dbReference type="SUPFAM" id="SSF54211">
    <property type="entry name" value="Ribosomal protein S5 domain 2-like"/>
    <property type="match status" value="1"/>
</dbReference>
<keyword evidence="8" id="KW-1133">Transmembrane helix</keyword>
<dbReference type="GO" id="GO:0030677">
    <property type="term" value="C:ribonuclease P complex"/>
    <property type="evidence" value="ECO:0007669"/>
    <property type="project" value="TreeGrafter"/>
</dbReference>
<keyword evidence="1 6" id="KW-0819">tRNA processing</keyword>
<dbReference type="Proteomes" id="UP000177690">
    <property type="component" value="Unassembled WGS sequence"/>
</dbReference>
<feature type="transmembrane region" description="Helical" evidence="8">
    <location>
        <begin position="65"/>
        <end position="87"/>
    </location>
</feature>
<evidence type="ECO:0000256" key="7">
    <source>
        <dbReference type="NCBIfam" id="TIGR00188"/>
    </source>
</evidence>
<evidence type="ECO:0000256" key="6">
    <source>
        <dbReference type="HAMAP-Rule" id="MF_00227"/>
    </source>
</evidence>
<reference evidence="9 10" key="1">
    <citation type="journal article" date="2016" name="Nat. Commun.">
        <title>Thousands of microbial genomes shed light on interconnected biogeochemical processes in an aquifer system.</title>
        <authorList>
            <person name="Anantharaman K."/>
            <person name="Brown C.T."/>
            <person name="Hug L.A."/>
            <person name="Sharon I."/>
            <person name="Castelle C.J."/>
            <person name="Probst A.J."/>
            <person name="Thomas B.C."/>
            <person name="Singh A."/>
            <person name="Wilkins M.J."/>
            <person name="Karaoz U."/>
            <person name="Brodie E.L."/>
            <person name="Williams K.H."/>
            <person name="Hubbard S.S."/>
            <person name="Banfield J.F."/>
        </authorList>
    </citation>
    <scope>NUCLEOTIDE SEQUENCE [LARGE SCALE GENOMIC DNA]</scope>
</reference>
<dbReference type="EC" id="3.1.26.5" evidence="6 7"/>
<evidence type="ECO:0000256" key="8">
    <source>
        <dbReference type="SAM" id="Phobius"/>
    </source>
</evidence>
<comment type="similarity">
    <text evidence="6">Belongs to the RnpA family.</text>
</comment>
<dbReference type="NCBIfam" id="TIGR00188">
    <property type="entry name" value="rnpA"/>
    <property type="match status" value="1"/>
</dbReference>
<proteinExistence type="inferred from homology"/>
<dbReference type="HAMAP" id="MF_00227">
    <property type="entry name" value="RNase_P"/>
    <property type="match status" value="1"/>
</dbReference>
<evidence type="ECO:0000313" key="9">
    <source>
        <dbReference type="EMBL" id="OGY67687.1"/>
    </source>
</evidence>
<comment type="caution">
    <text evidence="9">The sequence shown here is derived from an EMBL/GenBank/DDBJ whole genome shotgun (WGS) entry which is preliminary data.</text>
</comment>
<evidence type="ECO:0000256" key="3">
    <source>
        <dbReference type="ARBA" id="ARBA00022759"/>
    </source>
</evidence>
<dbReference type="AlphaFoldDB" id="A0A1G1ZV29"/>
<dbReference type="InterPro" id="IPR000100">
    <property type="entry name" value="RNase_P"/>
</dbReference>
<organism evidence="9 10">
    <name type="scientific">Candidatus Harrisonbacteria bacterium RIFCSPLOWO2_02_FULL_41_13b</name>
    <dbReference type="NCBI Taxonomy" id="1798409"/>
    <lineage>
        <taxon>Bacteria</taxon>
        <taxon>Candidatus Harrisoniibacteriota</taxon>
    </lineage>
</organism>
<dbReference type="Pfam" id="PF00825">
    <property type="entry name" value="Ribonuclease_P"/>
    <property type="match status" value="1"/>
</dbReference>
<dbReference type="InterPro" id="IPR020568">
    <property type="entry name" value="Ribosomal_Su5_D2-typ_SF"/>
</dbReference>
<dbReference type="Gene3D" id="3.30.230.10">
    <property type="match status" value="1"/>
</dbReference>
<keyword evidence="3 6" id="KW-0255">Endonuclease</keyword>
<accession>A0A1G1ZV29</accession>
<protein>
    <recommendedName>
        <fullName evidence="6 7">Ribonuclease P protein component</fullName>
        <shortName evidence="6">RNase P protein</shortName>
        <shortName evidence="6">RNaseP protein</shortName>
        <ecNumber evidence="6 7">3.1.26.5</ecNumber>
    </recommendedName>
    <alternativeName>
        <fullName evidence="6">Protein C5</fullName>
    </alternativeName>
</protein>
<dbReference type="GO" id="GO:0001682">
    <property type="term" value="P:tRNA 5'-leader removal"/>
    <property type="evidence" value="ECO:0007669"/>
    <property type="project" value="UniProtKB-UniRule"/>
</dbReference>
<evidence type="ECO:0000313" key="10">
    <source>
        <dbReference type="Proteomes" id="UP000177690"/>
    </source>
</evidence>
<keyword evidence="2 6" id="KW-0540">Nuclease</keyword>
<dbReference type="EMBL" id="MHJL01000018">
    <property type="protein sequence ID" value="OGY67687.1"/>
    <property type="molecule type" value="Genomic_DNA"/>
</dbReference>